<organism evidence="2 3">
    <name type="scientific">Methylomonas koyamae</name>
    <dbReference type="NCBI Taxonomy" id="702114"/>
    <lineage>
        <taxon>Bacteria</taxon>
        <taxon>Pseudomonadati</taxon>
        <taxon>Pseudomonadota</taxon>
        <taxon>Gammaproteobacteria</taxon>
        <taxon>Methylococcales</taxon>
        <taxon>Methylococcaceae</taxon>
        <taxon>Methylomonas</taxon>
    </lineage>
</organism>
<feature type="transmembrane region" description="Helical" evidence="1">
    <location>
        <begin position="528"/>
        <end position="548"/>
    </location>
</feature>
<feature type="transmembrane region" description="Helical" evidence="1">
    <location>
        <begin position="359"/>
        <end position="378"/>
    </location>
</feature>
<keyword evidence="1" id="KW-1133">Transmembrane helix</keyword>
<dbReference type="Gene3D" id="3.30.70.1430">
    <property type="entry name" value="Multidrug efflux transporter AcrB pore domain"/>
    <property type="match status" value="2"/>
</dbReference>
<dbReference type="Gene3D" id="3.30.2090.10">
    <property type="entry name" value="Multidrug efflux transporter AcrB TolC docking domain, DN and DC subdomains"/>
    <property type="match status" value="2"/>
</dbReference>
<dbReference type="GO" id="GO:0005886">
    <property type="term" value="C:plasma membrane"/>
    <property type="evidence" value="ECO:0007669"/>
    <property type="project" value="TreeGrafter"/>
</dbReference>
<dbReference type="Gene3D" id="3.30.70.1440">
    <property type="entry name" value="Multidrug efflux transporter AcrB pore domain"/>
    <property type="match status" value="1"/>
</dbReference>
<feature type="transmembrane region" description="Helical" evidence="1">
    <location>
        <begin position="915"/>
        <end position="939"/>
    </location>
</feature>
<protein>
    <recommendedName>
        <fullName evidence="4">Acriflavine resistance protein B</fullName>
    </recommendedName>
</protein>
<dbReference type="Proteomes" id="UP000077628">
    <property type="component" value="Unassembled WGS sequence"/>
</dbReference>
<feature type="transmembrane region" description="Helical" evidence="1">
    <location>
        <begin position="384"/>
        <end position="408"/>
    </location>
</feature>
<dbReference type="Gene3D" id="3.30.70.1320">
    <property type="entry name" value="Multidrug efflux transporter AcrB pore domain like"/>
    <property type="match status" value="1"/>
</dbReference>
<dbReference type="RefSeq" id="WP_064031148.1">
    <property type="nucleotide sequence ID" value="NZ_LUUK01000205.1"/>
</dbReference>
<dbReference type="AlphaFoldDB" id="A0A177N7C3"/>
<feature type="transmembrane region" description="Helical" evidence="1">
    <location>
        <begin position="960"/>
        <end position="979"/>
    </location>
</feature>
<evidence type="ECO:0008006" key="4">
    <source>
        <dbReference type="Google" id="ProtNLM"/>
    </source>
</evidence>
<dbReference type="GO" id="GO:0042910">
    <property type="term" value="F:xenobiotic transmembrane transporter activity"/>
    <property type="evidence" value="ECO:0007669"/>
    <property type="project" value="TreeGrafter"/>
</dbReference>
<feature type="transmembrane region" description="Helical" evidence="1">
    <location>
        <begin position="862"/>
        <end position="881"/>
    </location>
</feature>
<feature type="transmembrane region" description="Helical" evidence="1">
    <location>
        <begin position="991"/>
        <end position="1014"/>
    </location>
</feature>
<keyword evidence="1" id="KW-0812">Transmembrane</keyword>
<sequence>MRLDSLYRNHVLANLSYLMVLILGVLAYPQLPKEKAPDTPVHAASIAVALPGAGAEDVERLIVDPIERMLRGKIRDIKHVSSNAQTGIATITVSFEELDKPVYERRMMELRRELQTLAQSELPKSAALPEIFEGNLGSDWFKILVYGPGEDENFRRQARQVKLDLQRMPGVATVETKGLEDPELQVTFHPERLAGLGISPTALADTVGAYFRDIAAGVVKVDEREWLLRLTGTEDAASRLAQLPILGAKGEVRLGDLADISRASKAVKLGARFRGQPAVAVMPIKQAGANTLTLIDQLKAYIDARNRVGAHTGVQLFLLIDQSDQIRSAIATMEEHAWSGMLLVLAVTWLLLGTRLSLLTTLAVPFSLAGVFIALQMTHQSLNLSVLLGVIIVLGMLVDDAVVVIEAVGQQLRRGLPPLSATVAALREVWLPVATSSLTTIATFVPLMLMSGYLGILMGVVPQVVCLALLISIVQALWILPAHAAATVRAEAQNSGKAATHWRERMRLSLQRRYGHALVYVLRRPIQALLLLLAFFAVAGSAVAFSWVKFNWLPTPPDYGFVVTLEMASGTPSAKTLATLEEIERRIAPLFEPGELRASAAESGAIAKEGQYLYGHQYGDLWFSLNHGSRDAAGLIPSVKPLLTNLDGAVEAWVEGEGSALGGGVGKAINLNIQGGAGAQLDAAVVELKSMLAATPGISQIRLDRIAGLSELKLRLDSAAIQRASLSPDTVSRTLQLLADGESVASYTEQGEPVGVRVRAYQNDIRDIGELLRYTVARADGSSVPLGQLVSAEPRIGPASINHIDYQQMLTLQADLDKSQMDTLAANREIQRRWEWVKDRYPDIKVSFGGEMETVEEGLKQLWQFLVLGLGLIFIIVGAQFQSYGLPLLVLLKIPMAFAGVILGLMLSGEAVSLYTFYGAVALAGIAVNSAILMFSAAHDRLQSGMGVVHASIWAARRRLLPILITSLTTTVGLLPLALSEDQSATAWRPVATAIVWGVGFSTLFTLFLMPLLYRLGMAWALRGKTHGA</sequence>
<dbReference type="PRINTS" id="PR00702">
    <property type="entry name" value="ACRIFLAVINRP"/>
</dbReference>
<evidence type="ECO:0000256" key="1">
    <source>
        <dbReference type="SAM" id="Phobius"/>
    </source>
</evidence>
<dbReference type="STRING" id="702114.A1355_13045"/>
<feature type="transmembrane region" description="Helical" evidence="1">
    <location>
        <begin position="336"/>
        <end position="352"/>
    </location>
</feature>
<dbReference type="InterPro" id="IPR027463">
    <property type="entry name" value="AcrB_DN_DC_subdom"/>
</dbReference>
<accession>A0A177N7C3</accession>
<dbReference type="SUPFAM" id="SSF82693">
    <property type="entry name" value="Multidrug efflux transporter AcrB pore domain, PN1, PN2, PC1 and PC2 subdomains"/>
    <property type="match status" value="1"/>
</dbReference>
<feature type="transmembrane region" description="Helical" evidence="1">
    <location>
        <begin position="888"/>
        <end position="909"/>
    </location>
</feature>
<proteinExistence type="predicted"/>
<dbReference type="EMBL" id="LUUK01000205">
    <property type="protein sequence ID" value="OAI13958.1"/>
    <property type="molecule type" value="Genomic_DNA"/>
</dbReference>
<name>A0A177N7C3_9GAMM</name>
<dbReference type="PANTHER" id="PTHR32063:SF33">
    <property type="entry name" value="RND SUPERFAMILY EFFLUX PUMP PERMEASE COMPONENT"/>
    <property type="match status" value="1"/>
</dbReference>
<dbReference type="Gene3D" id="1.20.1640.10">
    <property type="entry name" value="Multidrug efflux transporter AcrB transmembrane domain"/>
    <property type="match status" value="2"/>
</dbReference>
<feature type="transmembrane region" description="Helical" evidence="1">
    <location>
        <begin position="456"/>
        <end position="480"/>
    </location>
</feature>
<feature type="transmembrane region" description="Helical" evidence="1">
    <location>
        <begin position="429"/>
        <end position="450"/>
    </location>
</feature>
<dbReference type="Pfam" id="PF00873">
    <property type="entry name" value="ACR_tran"/>
    <property type="match status" value="1"/>
</dbReference>
<comment type="caution">
    <text evidence="2">The sequence shown here is derived from an EMBL/GenBank/DDBJ whole genome shotgun (WGS) entry which is preliminary data.</text>
</comment>
<dbReference type="SUPFAM" id="SSF82714">
    <property type="entry name" value="Multidrug efflux transporter AcrB TolC docking domain, DN and DC subdomains"/>
    <property type="match status" value="2"/>
</dbReference>
<evidence type="ECO:0000313" key="2">
    <source>
        <dbReference type="EMBL" id="OAI13958.1"/>
    </source>
</evidence>
<reference evidence="3" key="1">
    <citation type="submission" date="2016-03" db="EMBL/GenBank/DDBJ databases">
        <authorList>
            <person name="Heylen K."/>
            <person name="De Vos P."/>
            <person name="Vekeman B."/>
        </authorList>
    </citation>
    <scope>NUCLEOTIDE SEQUENCE [LARGE SCALE GENOMIC DNA]</scope>
    <source>
        <strain evidence="3">R-45383</strain>
    </source>
</reference>
<gene>
    <name evidence="2" type="ORF">A1355_13045</name>
</gene>
<keyword evidence="3" id="KW-1185">Reference proteome</keyword>
<dbReference type="SUPFAM" id="SSF82866">
    <property type="entry name" value="Multidrug efflux transporter AcrB transmembrane domain"/>
    <property type="match status" value="2"/>
</dbReference>
<dbReference type="PANTHER" id="PTHR32063">
    <property type="match status" value="1"/>
</dbReference>
<keyword evidence="1" id="KW-0472">Membrane</keyword>
<evidence type="ECO:0000313" key="3">
    <source>
        <dbReference type="Proteomes" id="UP000077628"/>
    </source>
</evidence>
<feature type="transmembrane region" description="Helical" evidence="1">
    <location>
        <begin position="12"/>
        <end position="31"/>
    </location>
</feature>
<dbReference type="InterPro" id="IPR001036">
    <property type="entry name" value="Acrflvin-R"/>
</dbReference>